<evidence type="ECO:0000313" key="1">
    <source>
        <dbReference type="EMBL" id="KAJ8958752.1"/>
    </source>
</evidence>
<proteinExistence type="predicted"/>
<comment type="caution">
    <text evidence="1">The sequence shown here is derived from an EMBL/GenBank/DDBJ whole genome shotgun (WGS) entry which is preliminary data.</text>
</comment>
<sequence>MLLVSGFCEGNCRISVEEYWRRFPNRIIPKKRTQDEELILNTIEDEPHISTRNLSRQTGISQTSVLRVIRRNLLHPYHIQNVPELLPEDLLRSEQNCGIALQINVMALETISGYVIGKNRLFRRRIHLCLRENGLILIAEMVFHRHQRRKRCKKRCLVLLRRNMKFMRFKMNKFRVYMRRVYRNIMHDAFLSTLEYMD</sequence>
<dbReference type="Proteomes" id="UP001162162">
    <property type="component" value="Unassembled WGS sequence"/>
</dbReference>
<protein>
    <recommendedName>
        <fullName evidence="3">DUF4817 domain-containing protein</fullName>
    </recommendedName>
</protein>
<dbReference type="AlphaFoldDB" id="A0AAV8Z470"/>
<dbReference type="Pfam" id="PF13412">
    <property type="entry name" value="HTH_24"/>
    <property type="match status" value="1"/>
</dbReference>
<dbReference type="PANTHER" id="PTHR47326">
    <property type="entry name" value="TRANSPOSABLE ELEMENT TC3 TRANSPOSASE-LIKE PROTEIN"/>
    <property type="match status" value="1"/>
</dbReference>
<organism evidence="1 2">
    <name type="scientific">Aromia moschata</name>
    <dbReference type="NCBI Taxonomy" id="1265417"/>
    <lineage>
        <taxon>Eukaryota</taxon>
        <taxon>Metazoa</taxon>
        <taxon>Ecdysozoa</taxon>
        <taxon>Arthropoda</taxon>
        <taxon>Hexapoda</taxon>
        <taxon>Insecta</taxon>
        <taxon>Pterygota</taxon>
        <taxon>Neoptera</taxon>
        <taxon>Endopterygota</taxon>
        <taxon>Coleoptera</taxon>
        <taxon>Polyphaga</taxon>
        <taxon>Cucujiformia</taxon>
        <taxon>Chrysomeloidea</taxon>
        <taxon>Cerambycidae</taxon>
        <taxon>Cerambycinae</taxon>
        <taxon>Callichromatini</taxon>
        <taxon>Aromia</taxon>
    </lineage>
</organism>
<dbReference type="EMBL" id="JAPWTK010000016">
    <property type="protein sequence ID" value="KAJ8958752.1"/>
    <property type="molecule type" value="Genomic_DNA"/>
</dbReference>
<keyword evidence="2" id="KW-1185">Reference proteome</keyword>
<accession>A0AAV8Z470</accession>
<reference evidence="1" key="1">
    <citation type="journal article" date="2023" name="Insect Mol. Biol.">
        <title>Genome sequencing provides insights into the evolution of gene families encoding plant cell wall-degrading enzymes in longhorned beetles.</title>
        <authorList>
            <person name="Shin N.R."/>
            <person name="Okamura Y."/>
            <person name="Kirsch R."/>
            <person name="Pauchet Y."/>
        </authorList>
    </citation>
    <scope>NUCLEOTIDE SEQUENCE</scope>
    <source>
        <strain evidence="1">AMC_N1</strain>
    </source>
</reference>
<name>A0AAV8Z470_9CUCU</name>
<dbReference type="PANTHER" id="PTHR47326:SF1">
    <property type="entry name" value="HTH PSQ-TYPE DOMAIN-CONTAINING PROTEIN"/>
    <property type="match status" value="1"/>
</dbReference>
<evidence type="ECO:0008006" key="3">
    <source>
        <dbReference type="Google" id="ProtNLM"/>
    </source>
</evidence>
<gene>
    <name evidence="1" type="ORF">NQ318_016480</name>
</gene>
<evidence type="ECO:0000313" key="2">
    <source>
        <dbReference type="Proteomes" id="UP001162162"/>
    </source>
</evidence>